<dbReference type="Proteomes" id="UP001168098">
    <property type="component" value="Unassembled WGS sequence"/>
</dbReference>
<dbReference type="EMBL" id="JARBHA010000020">
    <property type="protein sequence ID" value="KAJ9671173.1"/>
    <property type="molecule type" value="Genomic_DNA"/>
</dbReference>
<comment type="caution">
    <text evidence="1">The sequence shown here is derived from an EMBL/GenBank/DDBJ whole genome shotgun (WGS) entry which is preliminary data.</text>
</comment>
<evidence type="ECO:0000313" key="1">
    <source>
        <dbReference type="EMBL" id="KAJ9671173.1"/>
    </source>
</evidence>
<evidence type="ECO:0000313" key="2">
    <source>
        <dbReference type="Proteomes" id="UP001168098"/>
    </source>
</evidence>
<reference evidence="1 2" key="1">
    <citation type="journal article" date="2023" name="BMC Biotechnol.">
        <title>Vitis rotundifolia cv Carlos genome sequencing.</title>
        <authorList>
            <person name="Huff M."/>
            <person name="Hulse-Kemp A."/>
            <person name="Scheffler B."/>
            <person name="Youngblood R."/>
            <person name="Simpson S."/>
            <person name="Babiker E."/>
            <person name="Staton M."/>
        </authorList>
    </citation>
    <scope>NUCLEOTIDE SEQUENCE [LARGE SCALE GENOMIC DNA]</scope>
    <source>
        <tissue evidence="1">Leaf</tissue>
    </source>
</reference>
<proteinExistence type="predicted"/>
<gene>
    <name evidence="1" type="ORF">PVL29_027247</name>
</gene>
<protein>
    <submittedName>
        <fullName evidence="1">Uncharacterized protein</fullName>
    </submittedName>
</protein>
<organism evidence="1 2">
    <name type="scientific">Vitis rotundifolia</name>
    <name type="common">Muscadine grape</name>
    <dbReference type="NCBI Taxonomy" id="103349"/>
    <lineage>
        <taxon>Eukaryota</taxon>
        <taxon>Viridiplantae</taxon>
        <taxon>Streptophyta</taxon>
        <taxon>Embryophyta</taxon>
        <taxon>Tracheophyta</taxon>
        <taxon>Spermatophyta</taxon>
        <taxon>Magnoliopsida</taxon>
        <taxon>eudicotyledons</taxon>
        <taxon>Gunneridae</taxon>
        <taxon>Pentapetalae</taxon>
        <taxon>rosids</taxon>
        <taxon>Vitales</taxon>
        <taxon>Vitaceae</taxon>
        <taxon>Viteae</taxon>
        <taxon>Vitis</taxon>
    </lineage>
</organism>
<name>A0AA38YIP2_VITRO</name>
<keyword evidence="2" id="KW-1185">Reference proteome</keyword>
<sequence>MVMEEKVEEEARASGSESSLSTLHLKLLQVEQELYRLKSRRKEDSKANIHADVEEIACLRAKVAELEWSEAKLKARVEELTREVGDRKEMLHELDKISPNFFSYFPHYFLRKIVEKIL</sequence>
<dbReference type="AlphaFoldDB" id="A0AA38YIP2"/>
<accession>A0AA38YIP2</accession>